<dbReference type="RefSeq" id="WP_091592011.1">
    <property type="nucleotide sequence ID" value="NZ_FNEE01000003.1"/>
</dbReference>
<evidence type="ECO:0000256" key="1">
    <source>
        <dbReference type="SAM" id="SignalP"/>
    </source>
</evidence>
<sequence>MINRILGVLVIGAATTASAGDGLSRHILERAASCWPTQTAMRGISFSADVHVSFTREGHVSAIQIVDVAPQTETFKSLARDFADALKRCGPYVTEGKSEMNLNLSWPL</sequence>
<evidence type="ECO:0008006" key="4">
    <source>
        <dbReference type="Google" id="ProtNLM"/>
    </source>
</evidence>
<evidence type="ECO:0000313" key="2">
    <source>
        <dbReference type="EMBL" id="SDI85512.1"/>
    </source>
</evidence>
<protein>
    <recommendedName>
        <fullName evidence="4">TonB C-terminal domain-containing protein</fullName>
    </recommendedName>
</protein>
<dbReference type="Proteomes" id="UP000198894">
    <property type="component" value="Unassembled WGS sequence"/>
</dbReference>
<dbReference type="EMBL" id="FNEE01000003">
    <property type="protein sequence ID" value="SDI85512.1"/>
    <property type="molecule type" value="Genomic_DNA"/>
</dbReference>
<keyword evidence="1" id="KW-0732">Signal</keyword>
<feature type="chain" id="PRO_5011758708" description="TonB C-terminal domain-containing protein" evidence="1">
    <location>
        <begin position="20"/>
        <end position="108"/>
    </location>
</feature>
<reference evidence="3" key="1">
    <citation type="submission" date="2016-10" db="EMBL/GenBank/DDBJ databases">
        <authorList>
            <person name="Varghese N."/>
            <person name="Submissions S."/>
        </authorList>
    </citation>
    <scope>NUCLEOTIDE SEQUENCE [LARGE SCALE GENOMIC DNA]</scope>
    <source>
        <strain evidence="3">CGMCC 1.11022</strain>
    </source>
</reference>
<gene>
    <name evidence="2" type="ORF">SAMN05428953_103110</name>
</gene>
<proteinExistence type="predicted"/>
<organism evidence="2 3">
    <name type="scientific">Mesorhizobium muleiense</name>
    <dbReference type="NCBI Taxonomy" id="1004279"/>
    <lineage>
        <taxon>Bacteria</taxon>
        <taxon>Pseudomonadati</taxon>
        <taxon>Pseudomonadota</taxon>
        <taxon>Alphaproteobacteria</taxon>
        <taxon>Hyphomicrobiales</taxon>
        <taxon>Phyllobacteriaceae</taxon>
        <taxon>Mesorhizobium</taxon>
    </lineage>
</organism>
<dbReference type="AlphaFoldDB" id="A0A1G8NZ26"/>
<feature type="signal peptide" evidence="1">
    <location>
        <begin position="1"/>
        <end position="19"/>
    </location>
</feature>
<keyword evidence="3" id="KW-1185">Reference proteome</keyword>
<evidence type="ECO:0000313" key="3">
    <source>
        <dbReference type="Proteomes" id="UP000198894"/>
    </source>
</evidence>
<name>A0A1G8NZ26_9HYPH</name>
<accession>A0A1G8NZ26</accession>